<feature type="compositionally biased region" description="Low complexity" evidence="1">
    <location>
        <begin position="130"/>
        <end position="151"/>
    </location>
</feature>
<feature type="region of interest" description="Disordered" evidence="1">
    <location>
        <begin position="81"/>
        <end position="103"/>
    </location>
</feature>
<keyword evidence="3" id="KW-1185">Reference proteome</keyword>
<name>A0ABN9THG8_9DINO</name>
<protein>
    <submittedName>
        <fullName evidence="2">Uncharacterized protein</fullName>
    </submittedName>
</protein>
<comment type="caution">
    <text evidence="2">The sequence shown here is derived from an EMBL/GenBank/DDBJ whole genome shotgun (WGS) entry which is preliminary data.</text>
</comment>
<dbReference type="Proteomes" id="UP001189429">
    <property type="component" value="Unassembled WGS sequence"/>
</dbReference>
<accession>A0ABN9THG8</accession>
<reference evidence="2" key="1">
    <citation type="submission" date="2023-10" db="EMBL/GenBank/DDBJ databases">
        <authorList>
            <person name="Chen Y."/>
            <person name="Shah S."/>
            <person name="Dougan E. K."/>
            <person name="Thang M."/>
            <person name="Chan C."/>
        </authorList>
    </citation>
    <scope>NUCLEOTIDE SEQUENCE [LARGE SCALE GENOMIC DNA]</scope>
</reference>
<gene>
    <name evidence="2" type="ORF">PCOR1329_LOCUS39177</name>
</gene>
<evidence type="ECO:0000313" key="3">
    <source>
        <dbReference type="Proteomes" id="UP001189429"/>
    </source>
</evidence>
<feature type="non-terminal residue" evidence="2">
    <location>
        <position position="1"/>
    </location>
</feature>
<dbReference type="EMBL" id="CAUYUJ010014731">
    <property type="protein sequence ID" value="CAK0845364.1"/>
    <property type="molecule type" value="Genomic_DNA"/>
</dbReference>
<organism evidence="2 3">
    <name type="scientific">Prorocentrum cordatum</name>
    <dbReference type="NCBI Taxonomy" id="2364126"/>
    <lineage>
        <taxon>Eukaryota</taxon>
        <taxon>Sar</taxon>
        <taxon>Alveolata</taxon>
        <taxon>Dinophyceae</taxon>
        <taxon>Prorocentrales</taxon>
        <taxon>Prorocentraceae</taxon>
        <taxon>Prorocentrum</taxon>
    </lineage>
</organism>
<proteinExistence type="predicted"/>
<evidence type="ECO:0000313" key="2">
    <source>
        <dbReference type="EMBL" id="CAK0845364.1"/>
    </source>
</evidence>
<sequence>PFGLKLRQDRRLVKLPRHATDCPGSGMATLRAHAARSHTSQGCWRQVQRPHVERELYRGPGSTDALREDIERRVLQLRGVLTASRPPAPTPKRMSESATGSDVEELLKIKRLLAEKLGEARPAQSSQEKSGCSRSPLSSRSMCSSSQESPRPVARVLMKDGLAYVII</sequence>
<evidence type="ECO:0000256" key="1">
    <source>
        <dbReference type="SAM" id="MobiDB-lite"/>
    </source>
</evidence>
<feature type="region of interest" description="Disordered" evidence="1">
    <location>
        <begin position="118"/>
        <end position="151"/>
    </location>
</feature>